<evidence type="ECO:0000313" key="11">
    <source>
        <dbReference type="Proteomes" id="UP000613160"/>
    </source>
</evidence>
<feature type="binding site" evidence="8">
    <location>
        <position position="112"/>
    </location>
    <ligand>
        <name>Mg(2+)</name>
        <dbReference type="ChEBI" id="CHEBI:18420"/>
    </ligand>
</feature>
<keyword evidence="5 8" id="KW-0378">Hydrolase</keyword>
<dbReference type="RefSeq" id="WP_188849243.1">
    <property type="nucleotide sequence ID" value="NZ_BMJJ01000001.1"/>
</dbReference>
<dbReference type="Gene3D" id="3.40.50.1010">
    <property type="entry name" value="5'-nuclease"/>
    <property type="match status" value="1"/>
</dbReference>
<evidence type="ECO:0000256" key="6">
    <source>
        <dbReference type="ARBA" id="ARBA00022842"/>
    </source>
</evidence>
<protein>
    <recommendedName>
        <fullName evidence="8">Ribonuclease VapC</fullName>
        <shortName evidence="8">RNase VapC</shortName>
        <ecNumber evidence="8">3.1.-.-</ecNumber>
    </recommendedName>
    <alternativeName>
        <fullName evidence="8">Toxin VapC</fullName>
    </alternativeName>
</protein>
<evidence type="ECO:0000313" key="10">
    <source>
        <dbReference type="EMBL" id="GGD07565.1"/>
    </source>
</evidence>
<dbReference type="HAMAP" id="MF_00265">
    <property type="entry name" value="VapC_Nob1"/>
    <property type="match status" value="1"/>
</dbReference>
<keyword evidence="6 8" id="KW-0460">Magnesium</keyword>
<dbReference type="GO" id="GO:0004540">
    <property type="term" value="F:RNA nuclease activity"/>
    <property type="evidence" value="ECO:0007669"/>
    <property type="project" value="InterPro"/>
</dbReference>
<keyword evidence="3 8" id="KW-0540">Nuclease</keyword>
<dbReference type="GO" id="GO:0090729">
    <property type="term" value="F:toxin activity"/>
    <property type="evidence" value="ECO:0007669"/>
    <property type="project" value="UniProtKB-KW"/>
</dbReference>
<comment type="function">
    <text evidence="8">Toxic component of a toxin-antitoxin (TA) system. An RNase.</text>
</comment>
<dbReference type="InterPro" id="IPR050556">
    <property type="entry name" value="Type_II_TA_system_RNase"/>
</dbReference>
<reference evidence="10" key="2">
    <citation type="submission" date="2020-09" db="EMBL/GenBank/DDBJ databases">
        <authorList>
            <person name="Sun Q."/>
            <person name="Zhou Y."/>
        </authorList>
    </citation>
    <scope>NUCLEOTIDE SEQUENCE</scope>
    <source>
        <strain evidence="10">CGMCC 1.15493</strain>
    </source>
</reference>
<dbReference type="SUPFAM" id="SSF88723">
    <property type="entry name" value="PIN domain-like"/>
    <property type="match status" value="1"/>
</dbReference>
<gene>
    <name evidence="8" type="primary">vapC</name>
    <name evidence="10" type="ORF">GCM10011335_08130</name>
</gene>
<evidence type="ECO:0000256" key="3">
    <source>
        <dbReference type="ARBA" id="ARBA00022722"/>
    </source>
</evidence>
<dbReference type="AlphaFoldDB" id="A0A916XT86"/>
<dbReference type="EC" id="3.1.-.-" evidence="8"/>
<evidence type="ECO:0000256" key="5">
    <source>
        <dbReference type="ARBA" id="ARBA00022801"/>
    </source>
</evidence>
<dbReference type="InterPro" id="IPR029060">
    <property type="entry name" value="PIN-like_dom_sf"/>
</dbReference>
<comment type="cofactor">
    <cofactor evidence="1 8">
        <name>Mg(2+)</name>
        <dbReference type="ChEBI" id="CHEBI:18420"/>
    </cofactor>
</comment>
<dbReference type="Proteomes" id="UP000613160">
    <property type="component" value="Unassembled WGS sequence"/>
</dbReference>
<name>A0A916XT86_9HYPH</name>
<evidence type="ECO:0000256" key="1">
    <source>
        <dbReference type="ARBA" id="ARBA00001946"/>
    </source>
</evidence>
<dbReference type="EMBL" id="BMJJ01000001">
    <property type="protein sequence ID" value="GGD07565.1"/>
    <property type="molecule type" value="Genomic_DNA"/>
</dbReference>
<evidence type="ECO:0000256" key="8">
    <source>
        <dbReference type="HAMAP-Rule" id="MF_00265"/>
    </source>
</evidence>
<reference evidence="10" key="1">
    <citation type="journal article" date="2014" name="Int. J. Syst. Evol. Microbiol.">
        <title>Complete genome sequence of Corynebacterium casei LMG S-19264T (=DSM 44701T), isolated from a smear-ripened cheese.</title>
        <authorList>
            <consortium name="US DOE Joint Genome Institute (JGI-PGF)"/>
            <person name="Walter F."/>
            <person name="Albersmeier A."/>
            <person name="Kalinowski J."/>
            <person name="Ruckert C."/>
        </authorList>
    </citation>
    <scope>NUCLEOTIDE SEQUENCE</scope>
    <source>
        <strain evidence="10">CGMCC 1.15493</strain>
    </source>
</reference>
<feature type="domain" description="PIN" evidence="9">
    <location>
        <begin position="8"/>
        <end position="134"/>
    </location>
</feature>
<dbReference type="InterPro" id="IPR002716">
    <property type="entry name" value="PIN_dom"/>
</dbReference>
<keyword evidence="2 8" id="KW-1277">Toxin-antitoxin system</keyword>
<keyword evidence="11" id="KW-1185">Reference proteome</keyword>
<dbReference type="Pfam" id="PF01850">
    <property type="entry name" value="PIN"/>
    <property type="match status" value="1"/>
</dbReference>
<dbReference type="InterPro" id="IPR022907">
    <property type="entry name" value="VapC_family"/>
</dbReference>
<accession>A0A916XT86</accession>
<sequence>MRTGREFLIDTSILAQLAPHRQPISNDLARWLEENAESSFLSVVTVMELQRGASTLKFKGETARASALQNWIDVLTAEYGARILPVTAAVATAAGDLYGRLEARGTEPGFADALIAATAISQGLTIVTANRQHFATLTDNLVDPA</sequence>
<organism evidence="10 11">
    <name type="scientific">Aureimonas glaciei</name>
    <dbReference type="NCBI Taxonomy" id="1776957"/>
    <lineage>
        <taxon>Bacteria</taxon>
        <taxon>Pseudomonadati</taxon>
        <taxon>Pseudomonadota</taxon>
        <taxon>Alphaproteobacteria</taxon>
        <taxon>Hyphomicrobiales</taxon>
        <taxon>Aurantimonadaceae</taxon>
        <taxon>Aureimonas</taxon>
    </lineage>
</organism>
<dbReference type="PANTHER" id="PTHR33653">
    <property type="entry name" value="RIBONUCLEASE VAPC2"/>
    <property type="match status" value="1"/>
</dbReference>
<evidence type="ECO:0000256" key="2">
    <source>
        <dbReference type="ARBA" id="ARBA00022649"/>
    </source>
</evidence>
<comment type="caution">
    <text evidence="10">The sequence shown here is derived from an EMBL/GenBank/DDBJ whole genome shotgun (WGS) entry which is preliminary data.</text>
</comment>
<evidence type="ECO:0000256" key="7">
    <source>
        <dbReference type="ARBA" id="ARBA00038093"/>
    </source>
</evidence>
<keyword evidence="8" id="KW-0800">Toxin</keyword>
<dbReference type="GO" id="GO:0016787">
    <property type="term" value="F:hydrolase activity"/>
    <property type="evidence" value="ECO:0007669"/>
    <property type="project" value="UniProtKB-KW"/>
</dbReference>
<dbReference type="PANTHER" id="PTHR33653:SF1">
    <property type="entry name" value="RIBONUCLEASE VAPC2"/>
    <property type="match status" value="1"/>
</dbReference>
<proteinExistence type="inferred from homology"/>
<evidence type="ECO:0000259" key="9">
    <source>
        <dbReference type="Pfam" id="PF01850"/>
    </source>
</evidence>
<comment type="similarity">
    <text evidence="7 8">Belongs to the PINc/VapC protein family.</text>
</comment>
<feature type="binding site" evidence="8">
    <location>
        <position position="10"/>
    </location>
    <ligand>
        <name>Mg(2+)</name>
        <dbReference type="ChEBI" id="CHEBI:18420"/>
    </ligand>
</feature>
<dbReference type="GO" id="GO:0000287">
    <property type="term" value="F:magnesium ion binding"/>
    <property type="evidence" value="ECO:0007669"/>
    <property type="project" value="UniProtKB-UniRule"/>
</dbReference>
<evidence type="ECO:0000256" key="4">
    <source>
        <dbReference type="ARBA" id="ARBA00022723"/>
    </source>
</evidence>
<keyword evidence="4 8" id="KW-0479">Metal-binding</keyword>